<dbReference type="CDD" id="cd01065">
    <property type="entry name" value="NAD_bind_Shikimate_DH"/>
    <property type="match status" value="1"/>
</dbReference>
<dbReference type="InterPro" id="IPR036291">
    <property type="entry name" value="NAD(P)-bd_dom_sf"/>
</dbReference>
<dbReference type="InterPro" id="IPR022893">
    <property type="entry name" value="Shikimate_DH_fam"/>
</dbReference>
<name>A0ABU5N8D8_9MICO</name>
<proteinExistence type="predicted"/>
<dbReference type="InterPro" id="IPR046346">
    <property type="entry name" value="Aminoacid_DH-like_N_sf"/>
</dbReference>
<comment type="caution">
    <text evidence="4">The sequence shown here is derived from an EMBL/GenBank/DDBJ whole genome shotgun (WGS) entry which is preliminary data.</text>
</comment>
<evidence type="ECO:0000259" key="3">
    <source>
        <dbReference type="Pfam" id="PF08501"/>
    </source>
</evidence>
<organism evidence="4 5">
    <name type="scientific">Microbacterium aquimaris</name>
    <dbReference type="NCBI Taxonomy" id="459816"/>
    <lineage>
        <taxon>Bacteria</taxon>
        <taxon>Bacillati</taxon>
        <taxon>Actinomycetota</taxon>
        <taxon>Actinomycetes</taxon>
        <taxon>Micrococcales</taxon>
        <taxon>Microbacteriaceae</taxon>
        <taxon>Microbacterium</taxon>
    </lineage>
</organism>
<dbReference type="Gene3D" id="3.40.50.720">
    <property type="entry name" value="NAD(P)-binding Rossmann-like Domain"/>
    <property type="match status" value="1"/>
</dbReference>
<dbReference type="RefSeq" id="WP_322597621.1">
    <property type="nucleotide sequence ID" value="NZ_BAAAPT010000002.1"/>
</dbReference>
<gene>
    <name evidence="4" type="ORF">R2Q92_11075</name>
</gene>
<dbReference type="Gene3D" id="3.40.50.10860">
    <property type="entry name" value="Leucine Dehydrogenase, chain A, domain 1"/>
    <property type="match status" value="1"/>
</dbReference>
<evidence type="ECO:0000256" key="1">
    <source>
        <dbReference type="ARBA" id="ARBA00004871"/>
    </source>
</evidence>
<keyword evidence="2" id="KW-0028">Amino-acid biosynthesis</keyword>
<dbReference type="Pfam" id="PF08501">
    <property type="entry name" value="Shikimate_dh_N"/>
    <property type="match status" value="1"/>
</dbReference>
<dbReference type="SUPFAM" id="SSF53223">
    <property type="entry name" value="Aminoacid dehydrogenase-like, N-terminal domain"/>
    <property type="match status" value="1"/>
</dbReference>
<dbReference type="Proteomes" id="UP001291912">
    <property type="component" value="Unassembled WGS sequence"/>
</dbReference>
<sequence length="285" mass="29827">MQREPGLRVLSGDRLAVWGDPIGHSRSPQMHLAAYRVLGLDWSYGRRRVDDTGFRAAVSALDGRWRGLSLTMPLKSVAYATAATRDHAADLTRAVNTYLLTDEGPLGFNTDIGGIVAALAEIGHDRVGSARIVGAGATATSALVALGQAGAERAEIVARRPAAAEPLIALGARIGVRVTLAPLDGPHGEVPLTVATLPGDAAVDPEVAARLADMGGTLFDAVYGQWPTTLADAWSRAGHPAHPGLGMLLHQAVRQIRIFRTGDPEAILPDEEAVVAAMRLAVVGD</sequence>
<dbReference type="PANTHER" id="PTHR21089">
    <property type="entry name" value="SHIKIMATE DEHYDROGENASE"/>
    <property type="match status" value="1"/>
</dbReference>
<keyword evidence="5" id="KW-1185">Reference proteome</keyword>
<dbReference type="EMBL" id="JAWJYN010000002">
    <property type="protein sequence ID" value="MDZ8162374.1"/>
    <property type="molecule type" value="Genomic_DNA"/>
</dbReference>
<accession>A0ABU5N8D8</accession>
<comment type="pathway">
    <text evidence="1">Metabolic intermediate biosynthesis; chorismate biosynthesis; chorismate from D-erythrose 4-phosphate and phosphoenolpyruvate: step 4/7.</text>
</comment>
<protein>
    <submittedName>
        <fullName evidence="4">Shikimate dehydrogenase</fullName>
    </submittedName>
</protein>
<dbReference type="PANTHER" id="PTHR21089:SF1">
    <property type="entry name" value="BIFUNCTIONAL 3-DEHYDROQUINATE DEHYDRATASE_SHIKIMATE DEHYDROGENASE, CHLOROPLASTIC"/>
    <property type="match status" value="1"/>
</dbReference>
<reference evidence="4 5" key="1">
    <citation type="submission" date="2023-10" db="EMBL/GenBank/DDBJ databases">
        <title>Microbacterium xanthum sp. nov., isolated from seaweed.</title>
        <authorList>
            <person name="Lee S.D."/>
        </authorList>
    </citation>
    <scope>NUCLEOTIDE SEQUENCE [LARGE SCALE GENOMIC DNA]</scope>
    <source>
        <strain evidence="4 5">KCTC 19124</strain>
    </source>
</reference>
<evidence type="ECO:0000256" key="2">
    <source>
        <dbReference type="ARBA" id="ARBA00023141"/>
    </source>
</evidence>
<feature type="domain" description="Shikimate dehydrogenase substrate binding N-terminal" evidence="3">
    <location>
        <begin position="17"/>
        <end position="97"/>
    </location>
</feature>
<evidence type="ECO:0000313" key="4">
    <source>
        <dbReference type="EMBL" id="MDZ8162374.1"/>
    </source>
</evidence>
<evidence type="ECO:0000313" key="5">
    <source>
        <dbReference type="Proteomes" id="UP001291912"/>
    </source>
</evidence>
<keyword evidence="2" id="KW-0057">Aromatic amino acid biosynthesis</keyword>
<dbReference type="InterPro" id="IPR013708">
    <property type="entry name" value="Shikimate_DH-bd_N"/>
</dbReference>
<dbReference type="SUPFAM" id="SSF51735">
    <property type="entry name" value="NAD(P)-binding Rossmann-fold domains"/>
    <property type="match status" value="1"/>
</dbReference>